<dbReference type="PANTHER" id="PTHR45846:SF1">
    <property type="entry name" value="TRNA-DIHYDROURIDINE(47) SYNTHASE [NAD(P)(+)]-LIKE"/>
    <property type="match status" value="1"/>
</dbReference>
<evidence type="ECO:0000313" key="1">
    <source>
        <dbReference type="EMBL" id="KAG0293947.1"/>
    </source>
</evidence>
<gene>
    <name evidence="1" type="primary">DUS3L</name>
    <name evidence="1" type="ORF">BGZ96_001997</name>
</gene>
<organism evidence="1 2">
    <name type="scientific">Linnemannia gamsii</name>
    <dbReference type="NCBI Taxonomy" id="64522"/>
    <lineage>
        <taxon>Eukaryota</taxon>
        <taxon>Fungi</taxon>
        <taxon>Fungi incertae sedis</taxon>
        <taxon>Mucoromycota</taxon>
        <taxon>Mortierellomycotina</taxon>
        <taxon>Mortierellomycetes</taxon>
        <taxon>Mortierellales</taxon>
        <taxon>Mortierellaceae</taxon>
        <taxon>Linnemannia</taxon>
    </lineage>
</organism>
<proteinExistence type="predicted"/>
<dbReference type="Proteomes" id="UP001194696">
    <property type="component" value="Unassembled WGS sequence"/>
</dbReference>
<dbReference type="EMBL" id="JAAAIM010000136">
    <property type="protein sequence ID" value="KAG0293947.1"/>
    <property type="molecule type" value="Genomic_DNA"/>
</dbReference>
<accession>A0ABQ7K9S4</accession>
<reference evidence="1 2" key="1">
    <citation type="journal article" date="2020" name="Fungal Divers.">
        <title>Resolving the Mortierellaceae phylogeny through synthesis of multi-gene phylogenetics and phylogenomics.</title>
        <authorList>
            <person name="Vandepol N."/>
            <person name="Liber J."/>
            <person name="Desiro A."/>
            <person name="Na H."/>
            <person name="Kennedy M."/>
            <person name="Barry K."/>
            <person name="Grigoriev I.V."/>
            <person name="Miller A.N."/>
            <person name="O'Donnell K."/>
            <person name="Stajich J.E."/>
            <person name="Bonito G."/>
        </authorList>
    </citation>
    <scope>NUCLEOTIDE SEQUENCE [LARGE SCALE GENOMIC DNA]</scope>
    <source>
        <strain evidence="1 2">AD045</strain>
    </source>
</reference>
<comment type="caution">
    <text evidence="1">The sequence shown here is derived from an EMBL/GenBank/DDBJ whole genome shotgun (WGS) entry which is preliminary data.</text>
</comment>
<sequence length="79" mass="8920">MLEWQSFLHRYVPVGLLEVLPQKINDRPPAFVGRNDLETLMASPDVSDWIKLSDMILGPAPEAFRFDPKHKANSTSVEG</sequence>
<protein>
    <submittedName>
        <fullName evidence="1">tRNA-dihydrouridine(47) synthase [NAD(P)(+)]-like protein</fullName>
    </submittedName>
</protein>
<dbReference type="PANTHER" id="PTHR45846">
    <property type="entry name" value="TRNA-DIHYDROURIDINE(47) SYNTHASE [NAD(P)(+)]-LIKE"/>
    <property type="match status" value="1"/>
</dbReference>
<name>A0ABQ7K9S4_9FUNG</name>
<keyword evidence="2" id="KW-1185">Reference proteome</keyword>
<evidence type="ECO:0000313" key="2">
    <source>
        <dbReference type="Proteomes" id="UP001194696"/>
    </source>
</evidence>